<protein>
    <submittedName>
        <fullName evidence="3">Uncharacterized protein</fullName>
    </submittedName>
</protein>
<keyword evidence="2" id="KW-0472">Membrane</keyword>
<gene>
    <name evidence="3" type="ORF">GPUH_LOCUS17085</name>
</gene>
<dbReference type="AlphaFoldDB" id="A0A3P7MR16"/>
<feature type="transmembrane region" description="Helical" evidence="2">
    <location>
        <begin position="44"/>
        <end position="64"/>
    </location>
</feature>
<feature type="compositionally biased region" description="Basic and acidic residues" evidence="1">
    <location>
        <begin position="72"/>
        <end position="88"/>
    </location>
</feature>
<evidence type="ECO:0000256" key="2">
    <source>
        <dbReference type="SAM" id="Phobius"/>
    </source>
</evidence>
<sequence length="117" mass="12998">MIHAIVVFTRYASLLAAAMCTELFVLNCVQPTELFPTPSKHWPPAPFLLMFITSMADLLLYFFLVPETRGKKLPDHMPGDEPEKEDATGGKQEAAVIAVAQTPPNKNVHSINLNTKY</sequence>
<reference evidence="3 4" key="1">
    <citation type="submission" date="2018-11" db="EMBL/GenBank/DDBJ databases">
        <authorList>
            <consortium name="Pathogen Informatics"/>
        </authorList>
    </citation>
    <scope>NUCLEOTIDE SEQUENCE [LARGE SCALE GENOMIC DNA]</scope>
</reference>
<keyword evidence="2" id="KW-1133">Transmembrane helix</keyword>
<evidence type="ECO:0000313" key="3">
    <source>
        <dbReference type="EMBL" id="VDN29130.1"/>
    </source>
</evidence>
<name>A0A3P7MR16_9BILA</name>
<keyword evidence="4" id="KW-1185">Reference proteome</keyword>
<evidence type="ECO:0000313" key="4">
    <source>
        <dbReference type="Proteomes" id="UP000271098"/>
    </source>
</evidence>
<organism evidence="3 4">
    <name type="scientific">Gongylonema pulchrum</name>
    <dbReference type="NCBI Taxonomy" id="637853"/>
    <lineage>
        <taxon>Eukaryota</taxon>
        <taxon>Metazoa</taxon>
        <taxon>Ecdysozoa</taxon>
        <taxon>Nematoda</taxon>
        <taxon>Chromadorea</taxon>
        <taxon>Rhabditida</taxon>
        <taxon>Spirurina</taxon>
        <taxon>Spiruromorpha</taxon>
        <taxon>Spiruroidea</taxon>
        <taxon>Gongylonematidae</taxon>
        <taxon>Gongylonema</taxon>
    </lineage>
</organism>
<accession>A0A3P7MR16</accession>
<proteinExistence type="predicted"/>
<dbReference type="OrthoDB" id="3936150at2759"/>
<dbReference type="EMBL" id="UYRT01084656">
    <property type="protein sequence ID" value="VDN29130.1"/>
    <property type="molecule type" value="Genomic_DNA"/>
</dbReference>
<evidence type="ECO:0000256" key="1">
    <source>
        <dbReference type="SAM" id="MobiDB-lite"/>
    </source>
</evidence>
<feature type="region of interest" description="Disordered" evidence="1">
    <location>
        <begin position="72"/>
        <end position="92"/>
    </location>
</feature>
<dbReference type="Proteomes" id="UP000271098">
    <property type="component" value="Unassembled WGS sequence"/>
</dbReference>
<keyword evidence="2" id="KW-0812">Transmembrane</keyword>